<evidence type="ECO:0000256" key="3">
    <source>
        <dbReference type="SAM" id="MobiDB-lite"/>
    </source>
</evidence>
<accession>A0A839V3C6</accession>
<dbReference type="PROSITE" id="PS01031">
    <property type="entry name" value="SHSP"/>
    <property type="match status" value="1"/>
</dbReference>
<comment type="similarity">
    <text evidence="1 2">Belongs to the small heat shock protein (HSP20) family.</text>
</comment>
<organism evidence="5 6">
    <name type="scientific">Halomonas cerina</name>
    <dbReference type="NCBI Taxonomy" id="447424"/>
    <lineage>
        <taxon>Bacteria</taxon>
        <taxon>Pseudomonadati</taxon>
        <taxon>Pseudomonadota</taxon>
        <taxon>Gammaproteobacteria</taxon>
        <taxon>Oceanospirillales</taxon>
        <taxon>Halomonadaceae</taxon>
        <taxon>Halomonas</taxon>
    </lineage>
</organism>
<dbReference type="InterPro" id="IPR008978">
    <property type="entry name" value="HSP20-like_chaperone"/>
</dbReference>
<gene>
    <name evidence="5" type="ORF">FHR94_001086</name>
</gene>
<dbReference type="InterPro" id="IPR002068">
    <property type="entry name" value="A-crystallin/Hsp20_dom"/>
</dbReference>
<sequence length="168" mass="19224">MAKKSSKETPPATRDAPREPASRSVSPFREFERLLDGLFERGWRHPMHWEQPLRERFAALEGQVPKIDVIDRDNEVVLRAEIPGFEREDLDVSVTDTAVTLKGEQRQETQEEEGEYYYSEISRGAFTRTVPLPGEVDADKATASFKNGLLELVLPKLQQATRRKVEVK</sequence>
<dbReference type="SUPFAM" id="SSF49764">
    <property type="entry name" value="HSP20-like chaperones"/>
    <property type="match status" value="1"/>
</dbReference>
<evidence type="ECO:0000313" key="5">
    <source>
        <dbReference type="EMBL" id="MBB3189862.1"/>
    </source>
</evidence>
<dbReference type="RefSeq" id="WP_183324611.1">
    <property type="nucleotide sequence ID" value="NZ_JACHXP010000004.1"/>
</dbReference>
<proteinExistence type="inferred from homology"/>
<dbReference type="AlphaFoldDB" id="A0A839V3C6"/>
<dbReference type="Gene3D" id="2.60.40.790">
    <property type="match status" value="1"/>
</dbReference>
<dbReference type="Pfam" id="PF00011">
    <property type="entry name" value="HSP20"/>
    <property type="match status" value="1"/>
</dbReference>
<evidence type="ECO:0000256" key="2">
    <source>
        <dbReference type="RuleBase" id="RU003616"/>
    </source>
</evidence>
<dbReference type="EMBL" id="JACHXP010000004">
    <property type="protein sequence ID" value="MBB3189862.1"/>
    <property type="molecule type" value="Genomic_DNA"/>
</dbReference>
<dbReference type="PANTHER" id="PTHR11527">
    <property type="entry name" value="HEAT-SHOCK PROTEIN 20 FAMILY MEMBER"/>
    <property type="match status" value="1"/>
</dbReference>
<evidence type="ECO:0000259" key="4">
    <source>
        <dbReference type="PROSITE" id="PS01031"/>
    </source>
</evidence>
<comment type="caution">
    <text evidence="5">The sequence shown here is derived from an EMBL/GenBank/DDBJ whole genome shotgun (WGS) entry which is preliminary data.</text>
</comment>
<feature type="domain" description="SHSP" evidence="4">
    <location>
        <begin position="58"/>
        <end position="168"/>
    </location>
</feature>
<dbReference type="CDD" id="cd06464">
    <property type="entry name" value="ACD_sHsps-like"/>
    <property type="match status" value="1"/>
</dbReference>
<dbReference type="Proteomes" id="UP000547614">
    <property type="component" value="Unassembled WGS sequence"/>
</dbReference>
<reference evidence="5 6" key="1">
    <citation type="submission" date="2020-08" db="EMBL/GenBank/DDBJ databases">
        <title>Genomic Encyclopedia of Type Strains, Phase III (KMG-III): the genomes of soil and plant-associated and newly described type strains.</title>
        <authorList>
            <person name="Whitman W."/>
        </authorList>
    </citation>
    <scope>NUCLEOTIDE SEQUENCE [LARGE SCALE GENOMIC DNA]</scope>
    <source>
        <strain evidence="5 6">CECT 7282</strain>
    </source>
</reference>
<feature type="region of interest" description="Disordered" evidence="3">
    <location>
        <begin position="1"/>
        <end position="26"/>
    </location>
</feature>
<name>A0A839V3C6_9GAMM</name>
<protein>
    <submittedName>
        <fullName evidence="5">HSP20 family protein</fullName>
    </submittedName>
</protein>
<keyword evidence="6" id="KW-1185">Reference proteome</keyword>
<dbReference type="InterPro" id="IPR031107">
    <property type="entry name" value="Small_HSP"/>
</dbReference>
<evidence type="ECO:0000256" key="1">
    <source>
        <dbReference type="PROSITE-ProRule" id="PRU00285"/>
    </source>
</evidence>
<evidence type="ECO:0000313" key="6">
    <source>
        <dbReference type="Proteomes" id="UP000547614"/>
    </source>
</evidence>